<proteinExistence type="inferred from homology"/>
<dbReference type="InterPro" id="IPR051334">
    <property type="entry name" value="SRPK"/>
</dbReference>
<dbReference type="HOGENOM" id="CLU_000288_81_13_1"/>
<dbReference type="AlphaFoldDB" id="A0A0C3ML17"/>
<evidence type="ECO:0000256" key="2">
    <source>
        <dbReference type="ARBA" id="ARBA00022527"/>
    </source>
</evidence>
<organism evidence="12 13">
    <name type="scientific">Tulasnella calospora MUT 4182</name>
    <dbReference type="NCBI Taxonomy" id="1051891"/>
    <lineage>
        <taxon>Eukaryota</taxon>
        <taxon>Fungi</taxon>
        <taxon>Dikarya</taxon>
        <taxon>Basidiomycota</taxon>
        <taxon>Agaricomycotina</taxon>
        <taxon>Agaricomycetes</taxon>
        <taxon>Cantharellales</taxon>
        <taxon>Tulasnellaceae</taxon>
        <taxon>Tulasnella</taxon>
    </lineage>
</organism>
<dbReference type="PANTHER" id="PTHR47634:SF9">
    <property type="entry name" value="PROTEIN KINASE DOMAIN-CONTAINING PROTEIN-RELATED"/>
    <property type="match status" value="1"/>
</dbReference>
<evidence type="ECO:0000256" key="5">
    <source>
        <dbReference type="ARBA" id="ARBA00022777"/>
    </source>
</evidence>
<evidence type="ECO:0000313" key="12">
    <source>
        <dbReference type="EMBL" id="KIO34397.1"/>
    </source>
</evidence>
<keyword evidence="6 9" id="KW-0067">ATP-binding</keyword>
<dbReference type="Pfam" id="PF00069">
    <property type="entry name" value="Pkinase"/>
    <property type="match status" value="2"/>
</dbReference>
<keyword evidence="5" id="KW-0418">Kinase</keyword>
<dbReference type="PANTHER" id="PTHR47634">
    <property type="entry name" value="PROTEIN KINASE DOMAIN-CONTAINING PROTEIN-RELATED"/>
    <property type="match status" value="1"/>
</dbReference>
<dbReference type="Gene3D" id="3.30.200.20">
    <property type="entry name" value="Phosphorylase Kinase, domain 1"/>
    <property type="match status" value="1"/>
</dbReference>
<accession>A0A0C3ML17</accession>
<sequence length="384" mass="42417">MSISSARLAEFVLHVALHCQGVQHNMDLFSFESVEKTANALARWNGPIAREGWRFGYLPILPDKKLCNGRFQVVRKLGWGANSTVWLASATGPPQYVAIKVITAHATALHRSGILAEVSFLKRIESANPNHPGHRHCSRFYEAFFETAAEGQHLGFVMEPLGTDLAVYRELPPGTRLPIPAVKRLTKQTLLALDYLHTECGIIHCDLKPGNVLVSFDDVKGAIIVDLAEEPTALYPPRYDQSISDQAIITVKSQTLRSRDLKDDGSNIVVKLADFGHANWVSSHLTEDILPELLRPPEVIIGSGWDTAADIWPLGCLTFEYRTGVNLFIEEKEPTSLSLIPCWLNFCKSAKTKNTSANDSTSISSKRFISLVAVGRALTAATRY</sequence>
<evidence type="ECO:0000313" key="13">
    <source>
        <dbReference type="Proteomes" id="UP000054248"/>
    </source>
</evidence>
<reference evidence="12 13" key="1">
    <citation type="submission" date="2014-04" db="EMBL/GenBank/DDBJ databases">
        <authorList>
            <consortium name="DOE Joint Genome Institute"/>
            <person name="Kuo A."/>
            <person name="Girlanda M."/>
            <person name="Perotto S."/>
            <person name="Kohler A."/>
            <person name="Nagy L.G."/>
            <person name="Floudas D."/>
            <person name="Copeland A."/>
            <person name="Barry K.W."/>
            <person name="Cichocki N."/>
            <person name="Veneault-Fourrey C."/>
            <person name="LaButti K."/>
            <person name="Lindquist E.A."/>
            <person name="Lipzen A."/>
            <person name="Lundell T."/>
            <person name="Morin E."/>
            <person name="Murat C."/>
            <person name="Sun H."/>
            <person name="Tunlid A."/>
            <person name="Henrissat B."/>
            <person name="Grigoriev I.V."/>
            <person name="Hibbett D.S."/>
            <person name="Martin F."/>
            <person name="Nordberg H.P."/>
            <person name="Cantor M.N."/>
            <person name="Hua S.X."/>
        </authorList>
    </citation>
    <scope>NUCLEOTIDE SEQUENCE [LARGE SCALE GENOMIC DNA]</scope>
    <source>
        <strain evidence="12 13">MUT 4182</strain>
    </source>
</reference>
<evidence type="ECO:0000256" key="10">
    <source>
        <dbReference type="RuleBase" id="RU000304"/>
    </source>
</evidence>
<dbReference type="PROSITE" id="PS50011">
    <property type="entry name" value="PROTEIN_KINASE_DOM"/>
    <property type="match status" value="1"/>
</dbReference>
<dbReference type="InterPro" id="IPR000719">
    <property type="entry name" value="Prot_kinase_dom"/>
</dbReference>
<dbReference type="OrthoDB" id="5979581at2759"/>
<dbReference type="STRING" id="1051891.A0A0C3ML17"/>
<dbReference type="Proteomes" id="UP000054248">
    <property type="component" value="Unassembled WGS sequence"/>
</dbReference>
<keyword evidence="2 10" id="KW-0723">Serine/threonine-protein kinase</keyword>
<name>A0A0C3ML17_9AGAM</name>
<evidence type="ECO:0000256" key="1">
    <source>
        <dbReference type="ARBA" id="ARBA00012513"/>
    </source>
</evidence>
<dbReference type="GO" id="GO:0050684">
    <property type="term" value="P:regulation of mRNA processing"/>
    <property type="evidence" value="ECO:0007669"/>
    <property type="project" value="TreeGrafter"/>
</dbReference>
<dbReference type="GO" id="GO:0005634">
    <property type="term" value="C:nucleus"/>
    <property type="evidence" value="ECO:0007669"/>
    <property type="project" value="TreeGrafter"/>
</dbReference>
<reference evidence="13" key="2">
    <citation type="submission" date="2015-01" db="EMBL/GenBank/DDBJ databases">
        <title>Evolutionary Origins and Diversification of the Mycorrhizal Mutualists.</title>
        <authorList>
            <consortium name="DOE Joint Genome Institute"/>
            <consortium name="Mycorrhizal Genomics Consortium"/>
            <person name="Kohler A."/>
            <person name="Kuo A."/>
            <person name="Nagy L.G."/>
            <person name="Floudas D."/>
            <person name="Copeland A."/>
            <person name="Barry K.W."/>
            <person name="Cichocki N."/>
            <person name="Veneault-Fourrey C."/>
            <person name="LaButti K."/>
            <person name="Lindquist E.A."/>
            <person name="Lipzen A."/>
            <person name="Lundell T."/>
            <person name="Morin E."/>
            <person name="Murat C."/>
            <person name="Riley R."/>
            <person name="Ohm R."/>
            <person name="Sun H."/>
            <person name="Tunlid A."/>
            <person name="Henrissat B."/>
            <person name="Grigoriev I.V."/>
            <person name="Hibbett D.S."/>
            <person name="Martin F."/>
        </authorList>
    </citation>
    <scope>NUCLEOTIDE SEQUENCE [LARGE SCALE GENOMIC DNA]</scope>
    <source>
        <strain evidence="13">MUT 4182</strain>
    </source>
</reference>
<dbReference type="PROSITE" id="PS00107">
    <property type="entry name" value="PROTEIN_KINASE_ATP"/>
    <property type="match status" value="1"/>
</dbReference>
<dbReference type="EMBL" id="KN822943">
    <property type="protein sequence ID" value="KIO34397.1"/>
    <property type="molecule type" value="Genomic_DNA"/>
</dbReference>
<gene>
    <name evidence="12" type="ORF">M407DRAFT_3504</name>
</gene>
<dbReference type="GO" id="GO:0000245">
    <property type="term" value="P:spliceosomal complex assembly"/>
    <property type="evidence" value="ECO:0007669"/>
    <property type="project" value="TreeGrafter"/>
</dbReference>
<dbReference type="GO" id="GO:0005524">
    <property type="term" value="F:ATP binding"/>
    <property type="evidence" value="ECO:0007669"/>
    <property type="project" value="UniProtKB-UniRule"/>
</dbReference>
<evidence type="ECO:0000256" key="9">
    <source>
        <dbReference type="PROSITE-ProRule" id="PRU10141"/>
    </source>
</evidence>
<comment type="catalytic activity">
    <reaction evidence="7">
        <text>L-threonyl-[protein] + ATP = O-phospho-L-threonyl-[protein] + ADP + H(+)</text>
        <dbReference type="Rhea" id="RHEA:46608"/>
        <dbReference type="Rhea" id="RHEA-COMP:11060"/>
        <dbReference type="Rhea" id="RHEA-COMP:11605"/>
        <dbReference type="ChEBI" id="CHEBI:15378"/>
        <dbReference type="ChEBI" id="CHEBI:30013"/>
        <dbReference type="ChEBI" id="CHEBI:30616"/>
        <dbReference type="ChEBI" id="CHEBI:61977"/>
        <dbReference type="ChEBI" id="CHEBI:456216"/>
        <dbReference type="EC" id="2.7.11.1"/>
    </reaction>
</comment>
<comment type="similarity">
    <text evidence="10">Belongs to the protein kinase superfamily.</text>
</comment>
<evidence type="ECO:0000256" key="7">
    <source>
        <dbReference type="ARBA" id="ARBA00047899"/>
    </source>
</evidence>
<evidence type="ECO:0000259" key="11">
    <source>
        <dbReference type="PROSITE" id="PS50011"/>
    </source>
</evidence>
<dbReference type="InterPro" id="IPR017441">
    <property type="entry name" value="Protein_kinase_ATP_BS"/>
</dbReference>
<evidence type="ECO:0000256" key="4">
    <source>
        <dbReference type="ARBA" id="ARBA00022741"/>
    </source>
</evidence>
<comment type="catalytic activity">
    <reaction evidence="8">
        <text>L-seryl-[protein] + ATP = O-phospho-L-seryl-[protein] + ADP + H(+)</text>
        <dbReference type="Rhea" id="RHEA:17989"/>
        <dbReference type="Rhea" id="RHEA-COMP:9863"/>
        <dbReference type="Rhea" id="RHEA-COMP:11604"/>
        <dbReference type="ChEBI" id="CHEBI:15378"/>
        <dbReference type="ChEBI" id="CHEBI:29999"/>
        <dbReference type="ChEBI" id="CHEBI:30616"/>
        <dbReference type="ChEBI" id="CHEBI:83421"/>
        <dbReference type="ChEBI" id="CHEBI:456216"/>
        <dbReference type="EC" id="2.7.11.1"/>
    </reaction>
</comment>
<evidence type="ECO:0000256" key="8">
    <source>
        <dbReference type="ARBA" id="ARBA00048679"/>
    </source>
</evidence>
<dbReference type="InterPro" id="IPR008271">
    <property type="entry name" value="Ser/Thr_kinase_AS"/>
</dbReference>
<dbReference type="GO" id="GO:0004674">
    <property type="term" value="F:protein serine/threonine kinase activity"/>
    <property type="evidence" value="ECO:0007669"/>
    <property type="project" value="UniProtKB-KW"/>
</dbReference>
<dbReference type="InterPro" id="IPR011009">
    <property type="entry name" value="Kinase-like_dom_sf"/>
</dbReference>
<keyword evidence="13" id="KW-1185">Reference proteome</keyword>
<evidence type="ECO:0000256" key="3">
    <source>
        <dbReference type="ARBA" id="ARBA00022679"/>
    </source>
</evidence>
<dbReference type="GO" id="GO:0005737">
    <property type="term" value="C:cytoplasm"/>
    <property type="evidence" value="ECO:0007669"/>
    <property type="project" value="TreeGrafter"/>
</dbReference>
<keyword evidence="4 9" id="KW-0547">Nucleotide-binding</keyword>
<dbReference type="PROSITE" id="PS00108">
    <property type="entry name" value="PROTEIN_KINASE_ST"/>
    <property type="match status" value="1"/>
</dbReference>
<protein>
    <recommendedName>
        <fullName evidence="1">non-specific serine/threonine protein kinase</fullName>
        <ecNumber evidence="1">2.7.11.1</ecNumber>
    </recommendedName>
</protein>
<dbReference type="SUPFAM" id="SSF56112">
    <property type="entry name" value="Protein kinase-like (PK-like)"/>
    <property type="match status" value="1"/>
</dbReference>
<dbReference type="EC" id="2.7.11.1" evidence="1"/>
<evidence type="ECO:0000256" key="6">
    <source>
        <dbReference type="ARBA" id="ARBA00022840"/>
    </source>
</evidence>
<feature type="domain" description="Protein kinase" evidence="11">
    <location>
        <begin position="71"/>
        <end position="384"/>
    </location>
</feature>
<dbReference type="SMART" id="SM00220">
    <property type="entry name" value="S_TKc"/>
    <property type="match status" value="1"/>
</dbReference>
<feature type="binding site" evidence="9">
    <location>
        <position position="100"/>
    </location>
    <ligand>
        <name>ATP</name>
        <dbReference type="ChEBI" id="CHEBI:30616"/>
    </ligand>
</feature>
<dbReference type="Gene3D" id="1.10.510.10">
    <property type="entry name" value="Transferase(Phosphotransferase) domain 1"/>
    <property type="match status" value="1"/>
</dbReference>
<keyword evidence="3" id="KW-0808">Transferase</keyword>